<dbReference type="Proteomes" id="UP001208689">
    <property type="component" value="Chromosome"/>
</dbReference>
<sequence>MIKNHLSFLSERNLRFHNPSMFQGNLKKKQYFEGWYYKIVDESTQTIFAIIPGIALSKQTHDSHAFIQILNGSTAKYHYLSFPISEFKARRDKFDIVIGNNHFSQNIIKLNVKSQEIQVKGQLNFVNLRTLPYQRFLPGIMGIFSYLPNMECYHGIVSMNHRISGNLTINQNQVSFSDGKGYIEKDWGKSFPKKWIWMQANHFKEFERSFMFSIAQIEYFGRTFVGFLAVLYNLGEFIRFTTYNFDQYDIIYLTSKSCKICLSSSKYYLIITATKDKSLLKTTSLMKAPQLGKMTAKCAESIKANIKLKLFKKKPVNYFEKKYELIFEDQSNCAGLELMGDTSVF</sequence>
<name>A0ABY6HLG2_9ARCH</name>
<gene>
    <name evidence="1" type="ORF">NEF87_000526</name>
</gene>
<organism evidence="1 2">
    <name type="scientific">Candidatus Lokiarchaeum ossiferum</name>
    <dbReference type="NCBI Taxonomy" id="2951803"/>
    <lineage>
        <taxon>Archaea</taxon>
        <taxon>Promethearchaeati</taxon>
        <taxon>Promethearchaeota</taxon>
        <taxon>Promethearchaeia</taxon>
        <taxon>Promethearchaeales</taxon>
        <taxon>Promethearchaeaceae</taxon>
        <taxon>Candidatus Lokiarchaeum</taxon>
    </lineage>
</organism>
<protein>
    <recommendedName>
        <fullName evidence="3">Tocopherol cyclase</fullName>
    </recommendedName>
</protein>
<dbReference type="SUPFAM" id="SSF159245">
    <property type="entry name" value="AttH-like"/>
    <property type="match status" value="1"/>
</dbReference>
<dbReference type="PANTHER" id="PTHR35309">
    <property type="match status" value="1"/>
</dbReference>
<evidence type="ECO:0008006" key="3">
    <source>
        <dbReference type="Google" id="ProtNLM"/>
    </source>
</evidence>
<keyword evidence="2" id="KW-1185">Reference proteome</keyword>
<proteinExistence type="predicted"/>
<accession>A0ABY6HLG2</accession>
<dbReference type="EMBL" id="CP104013">
    <property type="protein sequence ID" value="UYP44241.1"/>
    <property type="molecule type" value="Genomic_DNA"/>
</dbReference>
<dbReference type="PANTHER" id="PTHR35309:SF4">
    <property type="entry name" value="TOCOPHEROL CYCLASE"/>
    <property type="match status" value="1"/>
</dbReference>
<dbReference type="InterPro" id="IPR025893">
    <property type="entry name" value="Tocopherol_cyclase"/>
</dbReference>
<reference evidence="1" key="1">
    <citation type="submission" date="2022-09" db="EMBL/GenBank/DDBJ databases">
        <title>Actin cytoskeleton and complex cell architecture in an #Asgard archaeon.</title>
        <authorList>
            <person name="Ponce Toledo R.I."/>
            <person name="Schleper C."/>
            <person name="Rodrigues Oliveira T."/>
            <person name="Wollweber F."/>
            <person name="Xu J."/>
            <person name="Rittmann S."/>
            <person name="Klingl A."/>
            <person name="Pilhofer M."/>
        </authorList>
    </citation>
    <scope>NUCLEOTIDE SEQUENCE</scope>
    <source>
        <strain evidence="1">B-35</strain>
    </source>
</reference>
<evidence type="ECO:0000313" key="2">
    <source>
        <dbReference type="Proteomes" id="UP001208689"/>
    </source>
</evidence>
<evidence type="ECO:0000313" key="1">
    <source>
        <dbReference type="EMBL" id="UYP44241.1"/>
    </source>
</evidence>
<dbReference type="Pfam" id="PF14249">
    <property type="entry name" value="Tocopherol_cycl"/>
    <property type="match status" value="1"/>
</dbReference>